<dbReference type="EMBL" id="LS997630">
    <property type="protein sequence ID" value="SYZ68458.1"/>
    <property type="molecule type" value="Genomic_DNA"/>
</dbReference>
<organism evidence="3 4">
    <name type="scientific">Leishmania braziliensis MHOM/BR/75/M2904</name>
    <dbReference type="NCBI Taxonomy" id="420245"/>
    <lineage>
        <taxon>Eukaryota</taxon>
        <taxon>Discoba</taxon>
        <taxon>Euglenozoa</taxon>
        <taxon>Kinetoplastea</taxon>
        <taxon>Metakinetoplastina</taxon>
        <taxon>Trypanosomatida</taxon>
        <taxon>Trypanosomatidae</taxon>
        <taxon>Leishmaniinae</taxon>
        <taxon>Leishmania</taxon>
        <taxon>Leishmania braziliensis species complex</taxon>
    </lineage>
</organism>
<evidence type="ECO:0000256" key="1">
    <source>
        <dbReference type="SAM" id="MobiDB-lite"/>
    </source>
</evidence>
<feature type="compositionally biased region" description="Low complexity" evidence="1">
    <location>
        <begin position="1019"/>
        <end position="1032"/>
    </location>
</feature>
<dbReference type="Proteomes" id="UP000319462">
    <property type="component" value="Chromosome 31"/>
</dbReference>
<feature type="region of interest" description="Disordered" evidence="1">
    <location>
        <begin position="886"/>
        <end position="930"/>
    </location>
</feature>
<proteinExistence type="predicted"/>
<name>A0A3P3ZDY5_LEIBR</name>
<dbReference type="PANTHER" id="PTHR38758:SF1">
    <property type="entry name" value="PROTEIN, PUTATIVE-RELATED"/>
    <property type="match status" value="1"/>
</dbReference>
<feature type="compositionally biased region" description="Basic residues" evidence="1">
    <location>
        <begin position="550"/>
        <end position="560"/>
    </location>
</feature>
<feature type="region of interest" description="Disordered" evidence="1">
    <location>
        <begin position="64"/>
        <end position="92"/>
    </location>
</feature>
<reference evidence="3 4" key="1">
    <citation type="submission" date="2018-09" db="EMBL/GenBank/DDBJ databases">
        <authorList>
            <person name="Peiro R."/>
            <person name="Begona"/>
            <person name="Cbmso G."/>
            <person name="Lopez M."/>
            <person name="Gonzalez S."/>
        </authorList>
    </citation>
    <scope>NUCLEOTIDE SEQUENCE [LARGE SCALE GENOMIC DNA]</scope>
</reference>
<evidence type="ECO:0000313" key="4">
    <source>
        <dbReference type="Proteomes" id="UP000319462"/>
    </source>
</evidence>
<sequence length="1323" mass="136348">MAPRRSRAKRLHLLGVDRRHVAQPSPANRVAVASPAVPPPGATAPAAKPPTCVEPPLAACVKPEATSAEPGATAAAETPAAAAPDSTPASTLRTVEHTTEAQVLADVKAAPVATSASAVPAGKALTTAASVSAVPSVQSARAAISAHRRRLRAKRHATAALARKAKHHRNISAPQQAISFSKLFQPSAPARTSEMASTAAAGAPATEAAVKPISVAAQPNITQANFTASELTEPTAATEVAPLPAPAPITIPHRATISRIPKKRKFFAELDDSVTAPAAEATPLASSKRHLLTSDAAVAPRGAVEAGTAALPAREAPPLAPPVTPAAVVEEVTEKTSAVADDLPAPAAARRMATHRISKKPARGATGNPTNSSGALLPAETTLEATLAAAAAAAVTKKAPVFNAATLTIPETSAVPTPPVVGAPLVELPQRSAPSSPPLTAPEMTSAATVASMGRATMSRISKKRKRFFAELDDPPASDATLPIQETLTVPADPSAAVTLNDTGTAATIAVVEPTAPTAPTVEAAAVPPAAAVAVAEAVLAKPTATQGMVRRRSRRRGRLPPRTAVEEALTATEKLPSESTASTLATPIAEATLAAVTESVQGAEVAAPAESAGETVATTEAVPPVEAVAPPAAVRKRGHSKPQSSKVKRLTAAAIRRRELAAYNRIPKRFRPPVAPRRVFPTPATEQEGATALTDASAATSVVEAVEVTETPQPAAVSTAQTESVKAVPEMCTERKTTAAVEAIADPPAAEASQPPPGASTAWGTAAVEPAECLTETTKSTALPTASVEEQRLVGHGRGAPKSRRIRMTPSPKKRFFTALEEVPTANLARVEAAAVVTETTAAAGEVQPAVPQSHAGVAAIHSSLQVAGDDTMVDADLTAVAEETATPQRALNTGSEAASATAAVEEASTEAPQPMAEQQPTATTSAEETPFEAVDAFCIGDAAPASEAAAAHAQPPAPAQRKVIRFTNVRDMLKAIRKAKQAGKRGSAKKRLYGKSSLPHLATTVTDAIDEVVSAEASSSAAEATPSAEEVGAEIGAPPPHEVEAMTAVAKTDAPAATEQQTVGEAAPAAEVEEMNVEATTTTATPEVTEACSTAPVNKEAVQSPETQPCAEFLMSPAQAAVAAPAEDLPPVASSSPSPARRQAAKQKIKKHAKLAAARLNKHQTYTVSAAIPLATDYTPAETMDAPLVEAVHSAAEPFAPPAEEASAATLVRHAALMLPSGRVVMESFTDDEMVLRRTTLDDSWDVGLRFDWQERTLTISSFPTFEETDKRAAHPFVQRFKSRPRWLLMEVNEASAAHMKRALDSMNRSLTARFVFRHLR</sequence>
<feature type="region of interest" description="Disordered" evidence="1">
    <location>
        <begin position="20"/>
        <end position="49"/>
    </location>
</feature>
<feature type="region of interest" description="Disordered" evidence="1">
    <location>
        <begin position="1127"/>
        <end position="1148"/>
    </location>
</feature>
<feature type="compositionally biased region" description="Low complexity" evidence="1">
    <location>
        <begin position="1127"/>
        <end position="1144"/>
    </location>
</feature>
<accession>A0A3P3ZDY5</accession>
<dbReference type="PANTHER" id="PTHR38758">
    <property type="entry name" value="PUTATIVE-RELATED"/>
    <property type="match status" value="1"/>
</dbReference>
<feature type="region of interest" description="Disordered" evidence="1">
    <location>
        <begin position="1019"/>
        <end position="1040"/>
    </location>
</feature>
<feature type="compositionally biased region" description="Polar residues" evidence="1">
    <location>
        <begin position="918"/>
        <end position="929"/>
    </location>
</feature>
<dbReference type="Pfam" id="PF24945">
    <property type="entry name" value="DUF7759"/>
    <property type="match status" value="1"/>
</dbReference>
<evidence type="ECO:0000313" key="3">
    <source>
        <dbReference type="EMBL" id="SYZ68458.1"/>
    </source>
</evidence>
<dbReference type="InterPro" id="IPR056661">
    <property type="entry name" value="DUF7759"/>
</dbReference>
<protein>
    <submittedName>
        <fullName evidence="3">Kinetoplast-associated_protein-like_protein</fullName>
    </submittedName>
</protein>
<feature type="compositionally biased region" description="Low complexity" evidence="1">
    <location>
        <begin position="26"/>
        <end position="35"/>
    </location>
</feature>
<feature type="compositionally biased region" description="Low complexity" evidence="1">
    <location>
        <begin position="897"/>
        <end position="913"/>
    </location>
</feature>
<feature type="region of interest" description="Disordered" evidence="1">
    <location>
        <begin position="345"/>
        <end position="376"/>
    </location>
</feature>
<feature type="compositionally biased region" description="Low complexity" evidence="1">
    <location>
        <begin position="64"/>
        <end position="91"/>
    </location>
</feature>
<feature type="compositionally biased region" description="Polar residues" evidence="1">
    <location>
        <begin position="887"/>
        <end position="896"/>
    </location>
</feature>
<evidence type="ECO:0000259" key="2">
    <source>
        <dbReference type="Pfam" id="PF24945"/>
    </source>
</evidence>
<feature type="compositionally biased region" description="Basic residues" evidence="1">
    <location>
        <begin position="352"/>
        <end position="362"/>
    </location>
</feature>
<feature type="region of interest" description="Disordered" evidence="1">
    <location>
        <begin position="546"/>
        <end position="565"/>
    </location>
</feature>
<feature type="domain" description="DUF7759" evidence="2">
    <location>
        <begin position="1215"/>
        <end position="1320"/>
    </location>
</feature>
<gene>
    <name evidence="3" type="ORF">LBRM2904_31.2700</name>
</gene>